<dbReference type="Pfam" id="PF13561">
    <property type="entry name" value="adh_short_C2"/>
    <property type="match status" value="1"/>
</dbReference>
<name>A0A5C8PIK8_9HYPH</name>
<dbReference type="PANTHER" id="PTHR43639:SF1">
    <property type="entry name" value="SHORT-CHAIN DEHYDROGENASE_REDUCTASE FAMILY PROTEIN"/>
    <property type="match status" value="1"/>
</dbReference>
<dbReference type="PANTHER" id="PTHR43639">
    <property type="entry name" value="OXIDOREDUCTASE, SHORT-CHAIN DEHYDROGENASE/REDUCTASE FAMILY (AFU_ORTHOLOGUE AFUA_5G02870)"/>
    <property type="match status" value="1"/>
</dbReference>
<sequence length="249" mass="26087">MPTPPDARVALVTGSTSGIGAAIARRLARDGYAVVIHGRRARSDAEANRAEIGAVDYIAADLADAAQASRLIAELLQRHGRLDVLVNNAGESVRIPHADLKAATPAVWRRMMDVNVIAPWVLVAEAEAALRRSAETGRPACIINIGTHAAVRPKGGSIPYAASKAALHHATRLLALTLAPAIRVNGVAPGLVDTPMSAGWDAAYELWNTRSPMKRVAQPDDIADLAAALIANDYVTGEIVIADGGLNLT</sequence>
<dbReference type="PRINTS" id="PR00080">
    <property type="entry name" value="SDRFAMILY"/>
</dbReference>
<dbReference type="Proteomes" id="UP000321638">
    <property type="component" value="Unassembled WGS sequence"/>
</dbReference>
<evidence type="ECO:0000256" key="1">
    <source>
        <dbReference type="ARBA" id="ARBA00006484"/>
    </source>
</evidence>
<organism evidence="3 4">
    <name type="scientific">Vineibacter terrae</name>
    <dbReference type="NCBI Taxonomy" id="2586908"/>
    <lineage>
        <taxon>Bacteria</taxon>
        <taxon>Pseudomonadati</taxon>
        <taxon>Pseudomonadota</taxon>
        <taxon>Alphaproteobacteria</taxon>
        <taxon>Hyphomicrobiales</taxon>
        <taxon>Vineibacter</taxon>
    </lineage>
</organism>
<evidence type="ECO:0000313" key="4">
    <source>
        <dbReference type="Proteomes" id="UP000321638"/>
    </source>
</evidence>
<evidence type="ECO:0000313" key="3">
    <source>
        <dbReference type="EMBL" id="TXL73203.1"/>
    </source>
</evidence>
<dbReference type="PRINTS" id="PR00081">
    <property type="entry name" value="GDHRDH"/>
</dbReference>
<dbReference type="RefSeq" id="WP_147849222.1">
    <property type="nucleotide sequence ID" value="NZ_VDUZ01000027.1"/>
</dbReference>
<dbReference type="Gene3D" id="3.40.50.720">
    <property type="entry name" value="NAD(P)-binding Rossmann-like Domain"/>
    <property type="match status" value="1"/>
</dbReference>
<proteinExistence type="inferred from homology"/>
<dbReference type="EMBL" id="VDUZ01000027">
    <property type="protein sequence ID" value="TXL73203.1"/>
    <property type="molecule type" value="Genomic_DNA"/>
</dbReference>
<keyword evidence="4" id="KW-1185">Reference proteome</keyword>
<dbReference type="GO" id="GO:0016491">
    <property type="term" value="F:oxidoreductase activity"/>
    <property type="evidence" value="ECO:0007669"/>
    <property type="project" value="UniProtKB-KW"/>
</dbReference>
<reference evidence="3 4" key="1">
    <citation type="submission" date="2019-06" db="EMBL/GenBank/DDBJ databases">
        <title>New taxonomy in bacterial strain CC-CFT640, isolated from vineyard.</title>
        <authorList>
            <person name="Lin S.-Y."/>
            <person name="Tsai C.-F."/>
            <person name="Young C.-C."/>
        </authorList>
    </citation>
    <scope>NUCLEOTIDE SEQUENCE [LARGE SCALE GENOMIC DNA]</scope>
    <source>
        <strain evidence="3 4">CC-CFT640</strain>
    </source>
</reference>
<dbReference type="AlphaFoldDB" id="A0A5C8PIK8"/>
<evidence type="ECO:0000256" key="2">
    <source>
        <dbReference type="ARBA" id="ARBA00023002"/>
    </source>
</evidence>
<dbReference type="SUPFAM" id="SSF51735">
    <property type="entry name" value="NAD(P)-binding Rossmann-fold domains"/>
    <property type="match status" value="1"/>
</dbReference>
<comment type="similarity">
    <text evidence="1">Belongs to the short-chain dehydrogenases/reductases (SDR) family.</text>
</comment>
<dbReference type="FunFam" id="3.40.50.720:FF:000084">
    <property type="entry name" value="Short-chain dehydrogenase reductase"/>
    <property type="match status" value="1"/>
</dbReference>
<dbReference type="InterPro" id="IPR002347">
    <property type="entry name" value="SDR_fam"/>
</dbReference>
<gene>
    <name evidence="3" type="ORF">FHP25_22535</name>
</gene>
<dbReference type="CDD" id="cd05233">
    <property type="entry name" value="SDR_c"/>
    <property type="match status" value="1"/>
</dbReference>
<keyword evidence="2" id="KW-0560">Oxidoreductase</keyword>
<dbReference type="InterPro" id="IPR036291">
    <property type="entry name" value="NAD(P)-bd_dom_sf"/>
</dbReference>
<dbReference type="OrthoDB" id="198783at2"/>
<protein>
    <submittedName>
        <fullName evidence="3">SDR family oxidoreductase</fullName>
    </submittedName>
</protein>
<comment type="caution">
    <text evidence="3">The sequence shown here is derived from an EMBL/GenBank/DDBJ whole genome shotgun (WGS) entry which is preliminary data.</text>
</comment>
<accession>A0A5C8PIK8</accession>